<dbReference type="Gene3D" id="2.120.10.30">
    <property type="entry name" value="TolB, C-terminal domain"/>
    <property type="match status" value="1"/>
</dbReference>
<gene>
    <name evidence="2" type="ORF">SAMN04488557_2549</name>
</gene>
<dbReference type="InterPro" id="IPR011041">
    <property type="entry name" value="Quinoprot_gluc/sorb_DH_b-prop"/>
</dbReference>
<dbReference type="SUPFAM" id="SSF50952">
    <property type="entry name" value="Soluble quinoprotein glucose dehydrogenase"/>
    <property type="match status" value="1"/>
</dbReference>
<dbReference type="AlphaFoldDB" id="A0A1I7NKU9"/>
<dbReference type="STRING" id="51670.SAMN04488557_2549"/>
<dbReference type="InterPro" id="IPR011042">
    <property type="entry name" value="6-blade_b-propeller_TolB-like"/>
</dbReference>
<organism evidence="2 3">
    <name type="scientific">Hyphomicrobium facile</name>
    <dbReference type="NCBI Taxonomy" id="51670"/>
    <lineage>
        <taxon>Bacteria</taxon>
        <taxon>Pseudomonadati</taxon>
        <taxon>Pseudomonadota</taxon>
        <taxon>Alphaproteobacteria</taxon>
        <taxon>Hyphomicrobiales</taxon>
        <taxon>Hyphomicrobiaceae</taxon>
        <taxon>Hyphomicrobium</taxon>
    </lineage>
</organism>
<dbReference type="Proteomes" id="UP000199423">
    <property type="component" value="Unassembled WGS sequence"/>
</dbReference>
<dbReference type="InterPro" id="IPR054539">
    <property type="entry name" value="Beta-prop_PDH"/>
</dbReference>
<evidence type="ECO:0000259" key="1">
    <source>
        <dbReference type="Pfam" id="PF22807"/>
    </source>
</evidence>
<keyword evidence="3" id="KW-1185">Reference proteome</keyword>
<dbReference type="PANTHER" id="PTHR33546">
    <property type="entry name" value="LARGE, MULTIFUNCTIONAL SECRETED PROTEIN-RELATED"/>
    <property type="match status" value="1"/>
</dbReference>
<dbReference type="PANTHER" id="PTHR33546:SF1">
    <property type="entry name" value="LARGE, MULTIFUNCTIONAL SECRETED PROTEIN"/>
    <property type="match status" value="1"/>
</dbReference>
<dbReference type="RefSeq" id="WP_244531213.1">
    <property type="nucleotide sequence ID" value="NZ_FPCH01000002.1"/>
</dbReference>
<dbReference type="Pfam" id="PF22807">
    <property type="entry name" value="TrAA12"/>
    <property type="match status" value="1"/>
</dbReference>
<evidence type="ECO:0000313" key="3">
    <source>
        <dbReference type="Proteomes" id="UP000199423"/>
    </source>
</evidence>
<evidence type="ECO:0000313" key="2">
    <source>
        <dbReference type="EMBL" id="SFV35304.1"/>
    </source>
</evidence>
<dbReference type="EMBL" id="FPCH01000002">
    <property type="protein sequence ID" value="SFV35304.1"/>
    <property type="molecule type" value="Genomic_DNA"/>
</dbReference>
<name>A0A1I7NKU9_9HYPH</name>
<sequence>MAYLQRAGIARKLGSGLIARALVLPFAFFALMHLPIESRAHAADAKSCDGNAGLTLPKGFCATIFADHVGAPRHMAVAPDGTVYVNNRNRKPSPGGSLLALKDSNGDGNADIIERFGPADGGGTGIAIYKNGLFVDLGDKIVRYDLTPGDIAPKGKPETVVSDIPVNGDHKSRPFSIDPKGNLFVDLGSATNSCQQDNRAEESPGIDPCEELKTHAGIWRFDANKTGQVFSPAERYATGLRNAAGIDFDDAGRVFATQHGRDQLYENWPKLYSSQQGTDQPAEVLVALQEGGDYGWPYCYYDGIQQKNVLAPEYGGDGGKAVGRCAEKLPPVAAFPGHWAPNDLAIYKGKAFPETYRGGAFIAFHGSWNRSSGPQQGYNVVFQPLEAGKASGPYSIFADGFRDGDPKGVEHRPTGLAVGPDGALYVSDDAAGRIWRIAYNG</sequence>
<reference evidence="3" key="1">
    <citation type="submission" date="2016-10" db="EMBL/GenBank/DDBJ databases">
        <authorList>
            <person name="Varghese N."/>
            <person name="Submissions S."/>
        </authorList>
    </citation>
    <scope>NUCLEOTIDE SEQUENCE [LARGE SCALE GENOMIC DNA]</scope>
    <source>
        <strain evidence="3">DSM 1565</strain>
    </source>
</reference>
<proteinExistence type="predicted"/>
<feature type="domain" description="Pyrroloquinoline quinone-dependent pyranose dehydrogenase beta-propeller" evidence="1">
    <location>
        <begin position="56"/>
        <end position="438"/>
    </location>
</feature>
<protein>
    <submittedName>
        <fullName evidence="2">Glucose/arabinose dehydrogenase, beta-propeller fold</fullName>
    </submittedName>
</protein>
<accession>A0A1I7NKU9</accession>